<organism evidence="2 3">
    <name type="scientific">Lupinus albus</name>
    <name type="common">White lupine</name>
    <name type="synonym">Lupinus termis</name>
    <dbReference type="NCBI Taxonomy" id="3870"/>
    <lineage>
        <taxon>Eukaryota</taxon>
        <taxon>Viridiplantae</taxon>
        <taxon>Streptophyta</taxon>
        <taxon>Embryophyta</taxon>
        <taxon>Tracheophyta</taxon>
        <taxon>Spermatophyta</taxon>
        <taxon>Magnoliopsida</taxon>
        <taxon>eudicotyledons</taxon>
        <taxon>Gunneridae</taxon>
        <taxon>Pentapetalae</taxon>
        <taxon>rosids</taxon>
        <taxon>fabids</taxon>
        <taxon>Fabales</taxon>
        <taxon>Fabaceae</taxon>
        <taxon>Papilionoideae</taxon>
        <taxon>50 kb inversion clade</taxon>
        <taxon>genistoids sensu lato</taxon>
        <taxon>core genistoids</taxon>
        <taxon>Genisteae</taxon>
        <taxon>Lupinus</taxon>
    </lineage>
</organism>
<evidence type="ECO:0000256" key="1">
    <source>
        <dbReference type="SAM" id="MobiDB-lite"/>
    </source>
</evidence>
<dbReference type="AlphaFoldDB" id="A0A6A4P6L3"/>
<comment type="caution">
    <text evidence="2">The sequence shown here is derived from an EMBL/GenBank/DDBJ whole genome shotgun (WGS) entry which is preliminary data.</text>
</comment>
<feature type="region of interest" description="Disordered" evidence="1">
    <location>
        <begin position="52"/>
        <end position="73"/>
    </location>
</feature>
<protein>
    <recommendedName>
        <fullName evidence="4">Protein NUCLEAR FUSION DEFECTIVE 6, chloroplastic/mitochondrial-like</fullName>
    </recommendedName>
</protein>
<evidence type="ECO:0000313" key="2">
    <source>
        <dbReference type="EMBL" id="KAE9597191.1"/>
    </source>
</evidence>
<proteinExistence type="predicted"/>
<evidence type="ECO:0000313" key="3">
    <source>
        <dbReference type="Proteomes" id="UP000447434"/>
    </source>
</evidence>
<evidence type="ECO:0008006" key="4">
    <source>
        <dbReference type="Google" id="ProtNLM"/>
    </source>
</evidence>
<gene>
    <name evidence="2" type="ORF">Lalb_Chr16g0383981</name>
</gene>
<dbReference type="PANTHER" id="PTHR33156">
    <property type="entry name" value="OS02G0230000 PROTEIN"/>
    <property type="match status" value="1"/>
</dbReference>
<dbReference type="Proteomes" id="UP000447434">
    <property type="component" value="Chromosome 16"/>
</dbReference>
<dbReference type="PANTHER" id="PTHR33156:SF59">
    <property type="entry name" value="PROTEIN NUCLEAR FUSION DEFECTIVE 6, CHLOROPLASTIC_MITOCHONDRIAL-LIKE"/>
    <property type="match status" value="1"/>
</dbReference>
<dbReference type="GO" id="GO:0005739">
    <property type="term" value="C:mitochondrion"/>
    <property type="evidence" value="ECO:0007669"/>
    <property type="project" value="TreeGrafter"/>
</dbReference>
<reference evidence="3" key="1">
    <citation type="journal article" date="2020" name="Nat. Commun.">
        <title>Genome sequence of the cluster root forming white lupin.</title>
        <authorList>
            <person name="Hufnagel B."/>
            <person name="Marques A."/>
            <person name="Soriano A."/>
            <person name="Marques L."/>
            <person name="Divol F."/>
            <person name="Doumas P."/>
            <person name="Sallet E."/>
            <person name="Mancinotti D."/>
            <person name="Carrere S."/>
            <person name="Marande W."/>
            <person name="Arribat S."/>
            <person name="Keller J."/>
            <person name="Huneau C."/>
            <person name="Blein T."/>
            <person name="Aime D."/>
            <person name="Laguerre M."/>
            <person name="Taylor J."/>
            <person name="Schubert V."/>
            <person name="Nelson M."/>
            <person name="Geu-Flores F."/>
            <person name="Crespi M."/>
            <person name="Gallardo-Guerrero K."/>
            <person name="Delaux P.-M."/>
            <person name="Salse J."/>
            <person name="Berges H."/>
            <person name="Guyot R."/>
            <person name="Gouzy J."/>
            <person name="Peret B."/>
        </authorList>
    </citation>
    <scope>NUCLEOTIDE SEQUENCE [LARGE SCALE GENOMIC DNA]</scope>
    <source>
        <strain evidence="3">cv. Amiga</strain>
    </source>
</reference>
<accession>A0A6A4P6L3</accession>
<sequence length="125" mass="13602">MKTNPKKKSPTPKPLTAKPSELLCFSSHPNVTMSAVAARSFIRSAASRTANLAAGSRPRMNRSPFRIPNQSSLSNRTLRSPTVLSFCVESMLPYHTATASALLTSMLSACPRSYGWILEDCNDDV</sequence>
<dbReference type="InterPro" id="IPR043459">
    <property type="entry name" value="NFD6/NOXY2-like"/>
</dbReference>
<name>A0A6A4P6L3_LUPAL</name>
<dbReference type="OrthoDB" id="736963at2759"/>
<keyword evidence="3" id="KW-1185">Reference proteome</keyword>
<dbReference type="EMBL" id="WOCE01000016">
    <property type="protein sequence ID" value="KAE9597191.1"/>
    <property type="molecule type" value="Genomic_DNA"/>
</dbReference>